<sequence length="135" mass="14977">MSPRSCESVSMIDTDVGTSTFRLHRVHLPHMLRPSQSRGSSANLGAPFVSVSRHKFRSMKLQYTLLPEIGGGPRAHAAATTLKLYLHSIVLEALLARRSPHPCWTPLLFVSLHDTIDFAVEKVAMITSTYVVRVI</sequence>
<evidence type="ECO:0000313" key="2">
    <source>
        <dbReference type="Proteomes" id="UP000054538"/>
    </source>
</evidence>
<gene>
    <name evidence="1" type="ORF">PAXRUDRAFT_453458</name>
</gene>
<proteinExistence type="predicted"/>
<evidence type="ECO:0000313" key="1">
    <source>
        <dbReference type="EMBL" id="KIK99747.1"/>
    </source>
</evidence>
<dbReference type="HOGENOM" id="CLU_1886425_0_0_1"/>
<reference evidence="2" key="2">
    <citation type="submission" date="2015-01" db="EMBL/GenBank/DDBJ databases">
        <title>Evolutionary Origins and Diversification of the Mycorrhizal Mutualists.</title>
        <authorList>
            <consortium name="DOE Joint Genome Institute"/>
            <consortium name="Mycorrhizal Genomics Consortium"/>
            <person name="Kohler A."/>
            <person name="Kuo A."/>
            <person name="Nagy L.G."/>
            <person name="Floudas D."/>
            <person name="Copeland A."/>
            <person name="Barry K.W."/>
            <person name="Cichocki N."/>
            <person name="Veneault-Fourrey C."/>
            <person name="LaButti K."/>
            <person name="Lindquist E.A."/>
            <person name="Lipzen A."/>
            <person name="Lundell T."/>
            <person name="Morin E."/>
            <person name="Murat C."/>
            <person name="Riley R."/>
            <person name="Ohm R."/>
            <person name="Sun H."/>
            <person name="Tunlid A."/>
            <person name="Henrissat B."/>
            <person name="Grigoriev I.V."/>
            <person name="Hibbett D.S."/>
            <person name="Martin F."/>
        </authorList>
    </citation>
    <scope>NUCLEOTIDE SEQUENCE [LARGE SCALE GENOMIC DNA]</scope>
    <source>
        <strain evidence="2">Ve08.2h10</strain>
    </source>
</reference>
<accession>A0A0D0DM34</accession>
<dbReference type="AlphaFoldDB" id="A0A0D0DM34"/>
<name>A0A0D0DM34_9AGAM</name>
<dbReference type="Proteomes" id="UP000054538">
    <property type="component" value="Unassembled WGS sequence"/>
</dbReference>
<reference evidence="1 2" key="1">
    <citation type="submission" date="2014-04" db="EMBL/GenBank/DDBJ databases">
        <authorList>
            <consortium name="DOE Joint Genome Institute"/>
            <person name="Kuo A."/>
            <person name="Kohler A."/>
            <person name="Jargeat P."/>
            <person name="Nagy L.G."/>
            <person name="Floudas D."/>
            <person name="Copeland A."/>
            <person name="Barry K.W."/>
            <person name="Cichocki N."/>
            <person name="Veneault-Fourrey C."/>
            <person name="LaButti K."/>
            <person name="Lindquist E.A."/>
            <person name="Lipzen A."/>
            <person name="Lundell T."/>
            <person name="Morin E."/>
            <person name="Murat C."/>
            <person name="Sun H."/>
            <person name="Tunlid A."/>
            <person name="Henrissat B."/>
            <person name="Grigoriev I.V."/>
            <person name="Hibbett D.S."/>
            <person name="Martin F."/>
            <person name="Nordberg H.P."/>
            <person name="Cantor M.N."/>
            <person name="Hua S.X."/>
        </authorList>
    </citation>
    <scope>NUCLEOTIDE SEQUENCE [LARGE SCALE GENOMIC DNA]</scope>
    <source>
        <strain evidence="1 2">Ve08.2h10</strain>
    </source>
</reference>
<dbReference type="InParanoid" id="A0A0D0DM34"/>
<keyword evidence="2" id="KW-1185">Reference proteome</keyword>
<dbReference type="EMBL" id="KN824851">
    <property type="protein sequence ID" value="KIK99747.1"/>
    <property type="molecule type" value="Genomic_DNA"/>
</dbReference>
<organism evidence="1 2">
    <name type="scientific">Paxillus rubicundulus Ve08.2h10</name>
    <dbReference type="NCBI Taxonomy" id="930991"/>
    <lineage>
        <taxon>Eukaryota</taxon>
        <taxon>Fungi</taxon>
        <taxon>Dikarya</taxon>
        <taxon>Basidiomycota</taxon>
        <taxon>Agaricomycotina</taxon>
        <taxon>Agaricomycetes</taxon>
        <taxon>Agaricomycetidae</taxon>
        <taxon>Boletales</taxon>
        <taxon>Paxilineae</taxon>
        <taxon>Paxillaceae</taxon>
        <taxon>Paxillus</taxon>
    </lineage>
</organism>
<protein>
    <submittedName>
        <fullName evidence="1">Unplaced genomic scaffold scaffold_29, whole genome shotgun sequence</fullName>
    </submittedName>
</protein>